<keyword evidence="3 4" id="KW-0067">ATP-binding</keyword>
<dbReference type="InterPro" id="IPR037171">
    <property type="entry name" value="NagB/RpiA_transferase-like"/>
</dbReference>
<proteinExistence type="inferred from homology"/>
<dbReference type="InterPro" id="IPR024185">
    <property type="entry name" value="FTHF_cligase-like_sf"/>
</dbReference>
<evidence type="ECO:0000256" key="3">
    <source>
        <dbReference type="ARBA" id="ARBA00022840"/>
    </source>
</evidence>
<feature type="binding site" evidence="4">
    <location>
        <begin position="13"/>
        <end position="17"/>
    </location>
    <ligand>
        <name>ATP</name>
        <dbReference type="ChEBI" id="CHEBI:30616"/>
    </ligand>
</feature>
<dbReference type="NCBIfam" id="TIGR02727">
    <property type="entry name" value="MTHFS_bact"/>
    <property type="match status" value="1"/>
</dbReference>
<evidence type="ECO:0000313" key="7">
    <source>
        <dbReference type="Proteomes" id="UP000261080"/>
    </source>
</evidence>
<keyword evidence="7" id="KW-1185">Reference proteome</keyword>
<dbReference type="GO" id="GO:0030272">
    <property type="term" value="F:5-formyltetrahydrofolate cyclo-ligase activity"/>
    <property type="evidence" value="ECO:0007669"/>
    <property type="project" value="UniProtKB-EC"/>
</dbReference>
<keyword evidence="2 4" id="KW-0547">Nucleotide-binding</keyword>
<evidence type="ECO:0000256" key="1">
    <source>
        <dbReference type="ARBA" id="ARBA00010638"/>
    </source>
</evidence>
<dbReference type="GO" id="GO:0005524">
    <property type="term" value="F:ATP binding"/>
    <property type="evidence" value="ECO:0007669"/>
    <property type="project" value="UniProtKB-KW"/>
</dbReference>
<comment type="caution">
    <text evidence="6">The sequence shown here is derived from an EMBL/GenBank/DDBJ whole genome shotgun (WGS) entry which is preliminary data.</text>
</comment>
<feature type="binding site" evidence="4">
    <location>
        <position position="64"/>
    </location>
    <ligand>
        <name>substrate</name>
    </ligand>
</feature>
<evidence type="ECO:0000313" key="6">
    <source>
        <dbReference type="EMBL" id="RGE90092.1"/>
    </source>
</evidence>
<feature type="binding site" evidence="4">
    <location>
        <begin position="142"/>
        <end position="150"/>
    </location>
    <ligand>
        <name>ATP</name>
        <dbReference type="ChEBI" id="CHEBI:30616"/>
    </ligand>
</feature>
<dbReference type="InterPro" id="IPR002698">
    <property type="entry name" value="FTHF_cligase"/>
</dbReference>
<dbReference type="PANTHER" id="PTHR23407:SF1">
    <property type="entry name" value="5-FORMYLTETRAHYDROFOLATE CYCLO-LIGASE"/>
    <property type="match status" value="1"/>
</dbReference>
<dbReference type="AlphaFoldDB" id="A0A3E3K669"/>
<sequence>MEQLSILVKSMEKKEIRKKVLDIRNRIPAEIRRQKSMEITDRVCKMSCFLRASSILIYRNFRSEVETGMLIEAGWEMGKEVFCPRVEGKEMEFYRVKIWEDFESGAYGIREPKAECPVFESQSDDKVLIVLPGAVFDKKRHRIGYGGGFYDRYLEQHPQMQTLAVCFEEQVMEEVPFALHDIRPAIIVTDQKCYE</sequence>
<dbReference type="GO" id="GO:0046872">
    <property type="term" value="F:metal ion binding"/>
    <property type="evidence" value="ECO:0007669"/>
    <property type="project" value="UniProtKB-KW"/>
</dbReference>
<name>A0A3E3K669_9FIRM</name>
<dbReference type="EC" id="6.3.3.2" evidence="5"/>
<evidence type="ECO:0000256" key="2">
    <source>
        <dbReference type="ARBA" id="ARBA00022741"/>
    </source>
</evidence>
<gene>
    <name evidence="6" type="ORF">DW016_02240</name>
</gene>
<evidence type="ECO:0000256" key="4">
    <source>
        <dbReference type="PIRSR" id="PIRSR006806-1"/>
    </source>
</evidence>
<organism evidence="6 7">
    <name type="scientific">Sellimonas intestinalis</name>
    <dbReference type="NCBI Taxonomy" id="1653434"/>
    <lineage>
        <taxon>Bacteria</taxon>
        <taxon>Bacillati</taxon>
        <taxon>Bacillota</taxon>
        <taxon>Clostridia</taxon>
        <taxon>Lachnospirales</taxon>
        <taxon>Lachnospiraceae</taxon>
        <taxon>Sellimonas</taxon>
    </lineage>
</organism>
<accession>A0A3E3K669</accession>
<dbReference type="EMBL" id="QVLX01000001">
    <property type="protein sequence ID" value="RGE90092.1"/>
    <property type="molecule type" value="Genomic_DNA"/>
</dbReference>
<protein>
    <recommendedName>
        <fullName evidence="5">5-formyltetrahydrofolate cyclo-ligase</fullName>
        <ecNumber evidence="5">6.3.3.2</ecNumber>
    </recommendedName>
</protein>
<dbReference type="Proteomes" id="UP000261080">
    <property type="component" value="Unassembled WGS sequence"/>
</dbReference>
<dbReference type="PIRSF" id="PIRSF006806">
    <property type="entry name" value="FTHF_cligase"/>
    <property type="match status" value="1"/>
</dbReference>
<comment type="cofactor">
    <cofactor evidence="5">
        <name>Mg(2+)</name>
        <dbReference type="ChEBI" id="CHEBI:18420"/>
    </cofactor>
</comment>
<dbReference type="RefSeq" id="WP_082349844.1">
    <property type="nucleotide sequence ID" value="NZ_CALBAT010000002.1"/>
</dbReference>
<comment type="similarity">
    <text evidence="1 5">Belongs to the 5-formyltetrahydrofolate cyclo-ligase family.</text>
</comment>
<reference evidence="6 7" key="1">
    <citation type="submission" date="2018-08" db="EMBL/GenBank/DDBJ databases">
        <title>A genome reference for cultivated species of the human gut microbiota.</title>
        <authorList>
            <person name="Zou Y."/>
            <person name="Xue W."/>
            <person name="Luo G."/>
        </authorList>
    </citation>
    <scope>NUCLEOTIDE SEQUENCE [LARGE SCALE GENOMIC DNA]</scope>
    <source>
        <strain evidence="6 7">AF37-2AT</strain>
    </source>
</reference>
<evidence type="ECO:0000256" key="5">
    <source>
        <dbReference type="RuleBase" id="RU361279"/>
    </source>
</evidence>
<keyword evidence="5" id="KW-0479">Metal-binding</keyword>
<comment type="catalytic activity">
    <reaction evidence="5">
        <text>(6S)-5-formyl-5,6,7,8-tetrahydrofolate + ATP = (6R)-5,10-methenyltetrahydrofolate + ADP + phosphate</text>
        <dbReference type="Rhea" id="RHEA:10488"/>
        <dbReference type="ChEBI" id="CHEBI:30616"/>
        <dbReference type="ChEBI" id="CHEBI:43474"/>
        <dbReference type="ChEBI" id="CHEBI:57455"/>
        <dbReference type="ChEBI" id="CHEBI:57457"/>
        <dbReference type="ChEBI" id="CHEBI:456216"/>
        <dbReference type="EC" id="6.3.3.2"/>
    </reaction>
</comment>
<dbReference type="OrthoDB" id="9801938at2"/>
<dbReference type="SUPFAM" id="SSF100950">
    <property type="entry name" value="NagB/RpiA/CoA transferase-like"/>
    <property type="match status" value="1"/>
</dbReference>
<dbReference type="GO" id="GO:0009396">
    <property type="term" value="P:folic acid-containing compound biosynthetic process"/>
    <property type="evidence" value="ECO:0007669"/>
    <property type="project" value="TreeGrafter"/>
</dbReference>
<dbReference type="Gene3D" id="3.40.50.10420">
    <property type="entry name" value="NagB/RpiA/CoA transferase-like"/>
    <property type="match status" value="1"/>
</dbReference>
<keyword evidence="6" id="KW-0436">Ligase</keyword>
<keyword evidence="5" id="KW-0460">Magnesium</keyword>
<dbReference type="GO" id="GO:0035999">
    <property type="term" value="P:tetrahydrofolate interconversion"/>
    <property type="evidence" value="ECO:0007669"/>
    <property type="project" value="TreeGrafter"/>
</dbReference>
<dbReference type="PANTHER" id="PTHR23407">
    <property type="entry name" value="ATPASE INHIBITOR/5-FORMYLTETRAHYDROFOLATE CYCLO-LIGASE"/>
    <property type="match status" value="1"/>
</dbReference>
<dbReference type="Pfam" id="PF01812">
    <property type="entry name" value="5-FTHF_cyc-lig"/>
    <property type="match status" value="1"/>
</dbReference>